<comment type="caution">
    <text evidence="2">The sequence shown here is derived from an EMBL/GenBank/DDBJ whole genome shotgun (WGS) entry which is preliminary data.</text>
</comment>
<accession>A0AAQ1NUX4</accession>
<protein>
    <submittedName>
        <fullName evidence="2">Uncharacterized protein</fullName>
    </submittedName>
</protein>
<evidence type="ECO:0000313" key="3">
    <source>
        <dbReference type="Proteomes" id="UP000234460"/>
    </source>
</evidence>
<evidence type="ECO:0000256" key="1">
    <source>
        <dbReference type="SAM" id="Phobius"/>
    </source>
</evidence>
<dbReference type="Proteomes" id="UP000234460">
    <property type="component" value="Chromosome LMANV2"/>
</dbReference>
<dbReference type="AlphaFoldDB" id="A0AAQ1NUX4"/>
<keyword evidence="1" id="KW-0812">Transmembrane</keyword>
<gene>
    <name evidence="2" type="ORF">LMANV2_170100</name>
</gene>
<organism evidence="2 3">
    <name type="scientific">Leptospira interrogans serovar Manilae</name>
    <dbReference type="NCBI Taxonomy" id="214675"/>
    <lineage>
        <taxon>Bacteria</taxon>
        <taxon>Pseudomonadati</taxon>
        <taxon>Spirochaetota</taxon>
        <taxon>Spirochaetia</taxon>
        <taxon>Leptospirales</taxon>
        <taxon>Leptospiraceae</taxon>
        <taxon>Leptospira</taxon>
    </lineage>
</organism>
<sequence length="39" mass="4892">MFDFSILKNYYILNFVCIWAVGWWFVYRLFFIVPSLECF</sequence>
<evidence type="ECO:0000313" key="2">
    <source>
        <dbReference type="EMBL" id="SOR60483.1"/>
    </source>
</evidence>
<name>A0AAQ1NUX4_LEPIR</name>
<reference evidence="2 3" key="1">
    <citation type="submission" date="2017-11" db="EMBL/GenBank/DDBJ databases">
        <authorList>
            <person name="Lechat P."/>
        </authorList>
    </citation>
    <scope>NUCLEOTIDE SEQUENCE [LARGE SCALE GENOMIC DNA]</scope>
    <source>
        <strain evidence="2">L495</strain>
    </source>
</reference>
<keyword evidence="1" id="KW-0472">Membrane</keyword>
<proteinExistence type="predicted"/>
<feature type="transmembrane region" description="Helical" evidence="1">
    <location>
        <begin position="12"/>
        <end position="33"/>
    </location>
</feature>
<keyword evidence="1" id="KW-1133">Transmembrane helix</keyword>
<dbReference type="EMBL" id="OEJX01000009">
    <property type="protein sequence ID" value="SOR60483.1"/>
    <property type="molecule type" value="Genomic_DNA"/>
</dbReference>